<organism evidence="1">
    <name type="scientific">Anguilla anguilla</name>
    <name type="common">European freshwater eel</name>
    <name type="synonym">Muraena anguilla</name>
    <dbReference type="NCBI Taxonomy" id="7936"/>
    <lineage>
        <taxon>Eukaryota</taxon>
        <taxon>Metazoa</taxon>
        <taxon>Chordata</taxon>
        <taxon>Craniata</taxon>
        <taxon>Vertebrata</taxon>
        <taxon>Euteleostomi</taxon>
        <taxon>Actinopterygii</taxon>
        <taxon>Neopterygii</taxon>
        <taxon>Teleostei</taxon>
        <taxon>Anguilliformes</taxon>
        <taxon>Anguillidae</taxon>
        <taxon>Anguilla</taxon>
    </lineage>
</organism>
<dbReference type="AlphaFoldDB" id="A0A0E9ULH1"/>
<accession>A0A0E9ULH1</accession>
<evidence type="ECO:0000313" key="1">
    <source>
        <dbReference type="EMBL" id="JAH65783.1"/>
    </source>
</evidence>
<name>A0A0E9ULH1_ANGAN</name>
<reference evidence="1" key="1">
    <citation type="submission" date="2014-11" db="EMBL/GenBank/DDBJ databases">
        <authorList>
            <person name="Amaro Gonzalez C."/>
        </authorList>
    </citation>
    <scope>NUCLEOTIDE SEQUENCE</scope>
</reference>
<sequence>MHSALFKSSFSLIPDMSMGIAGMPSSSPLGPPGPGRL</sequence>
<protein>
    <submittedName>
        <fullName evidence="1">Uncharacterized protein</fullName>
    </submittedName>
</protein>
<proteinExistence type="predicted"/>
<dbReference type="EMBL" id="GBXM01042794">
    <property type="protein sequence ID" value="JAH65783.1"/>
    <property type="molecule type" value="Transcribed_RNA"/>
</dbReference>
<reference evidence="1" key="2">
    <citation type="journal article" date="2015" name="Fish Shellfish Immunol.">
        <title>Early steps in the European eel (Anguilla anguilla)-Vibrio vulnificus interaction in the gills: Role of the RtxA13 toxin.</title>
        <authorList>
            <person name="Callol A."/>
            <person name="Pajuelo D."/>
            <person name="Ebbesson L."/>
            <person name="Teles M."/>
            <person name="MacKenzie S."/>
            <person name="Amaro C."/>
        </authorList>
    </citation>
    <scope>NUCLEOTIDE SEQUENCE</scope>
</reference>